<gene>
    <name evidence="1" type="ORF">MHBO_005001</name>
</gene>
<organism evidence="1 2">
    <name type="scientific">Bonamia ostreae</name>
    <dbReference type="NCBI Taxonomy" id="126728"/>
    <lineage>
        <taxon>Eukaryota</taxon>
        <taxon>Sar</taxon>
        <taxon>Rhizaria</taxon>
        <taxon>Endomyxa</taxon>
        <taxon>Ascetosporea</taxon>
        <taxon>Haplosporida</taxon>
        <taxon>Bonamia</taxon>
    </lineage>
</organism>
<feature type="non-terminal residue" evidence="1">
    <location>
        <position position="163"/>
    </location>
</feature>
<keyword evidence="2" id="KW-1185">Reference proteome</keyword>
<evidence type="ECO:0000313" key="1">
    <source>
        <dbReference type="EMBL" id="MES1923430.1"/>
    </source>
</evidence>
<feature type="non-terminal residue" evidence="1">
    <location>
        <position position="1"/>
    </location>
</feature>
<proteinExistence type="predicted"/>
<protein>
    <submittedName>
        <fullName evidence="1">Uncharacterized protein</fullName>
    </submittedName>
</protein>
<evidence type="ECO:0000313" key="2">
    <source>
        <dbReference type="Proteomes" id="UP001439008"/>
    </source>
</evidence>
<name>A0ABV2AUU3_9EUKA</name>
<dbReference type="Proteomes" id="UP001439008">
    <property type="component" value="Unassembled WGS sequence"/>
</dbReference>
<sequence length="163" mass="17965">QPARLAAIAVPERFAEKLYISGLKPSTKYTPEERHQLFQTAVKYDIPVSESGAMKGSDIRKKLGEQVSGIIAEGQARGETINREAVSASLEDLFDTYEKYEALPERGQRAVLSALDEFNRSKGTNIPVAEAQTMKQGVQRKLATKKAYGKMATPLDEAQKHLA</sequence>
<comment type="caution">
    <text evidence="1">The sequence shown here is derived from an EMBL/GenBank/DDBJ whole genome shotgun (WGS) entry which is preliminary data.</text>
</comment>
<accession>A0ABV2AUU3</accession>
<reference evidence="1 2" key="1">
    <citation type="journal article" date="2024" name="BMC Biol.">
        <title>Comparative genomics of Ascetosporea gives new insight into the evolutionary basis for animal parasitism in Rhizaria.</title>
        <authorList>
            <person name="Hiltunen Thoren M."/>
            <person name="Onut-Brannstrom I."/>
            <person name="Alfjorden A."/>
            <person name="Peckova H."/>
            <person name="Swords F."/>
            <person name="Hooper C."/>
            <person name="Holzer A.S."/>
            <person name="Bass D."/>
            <person name="Burki F."/>
        </authorList>
    </citation>
    <scope>NUCLEOTIDE SEQUENCE [LARGE SCALE GENOMIC DNA]</scope>
    <source>
        <strain evidence="1">20-A016</strain>
    </source>
</reference>
<dbReference type="EMBL" id="JBDODL010006169">
    <property type="protein sequence ID" value="MES1923430.1"/>
    <property type="molecule type" value="Genomic_DNA"/>
</dbReference>